<evidence type="ECO:0000313" key="1">
    <source>
        <dbReference type="EMBL" id="GAG98907.1"/>
    </source>
</evidence>
<dbReference type="EMBL" id="BART01029246">
    <property type="protein sequence ID" value="GAG98907.1"/>
    <property type="molecule type" value="Genomic_DNA"/>
</dbReference>
<dbReference type="AlphaFoldDB" id="X1D1B8"/>
<gene>
    <name evidence="1" type="ORF">S01H4_51370</name>
</gene>
<protein>
    <submittedName>
        <fullName evidence="1">Uncharacterized protein</fullName>
    </submittedName>
</protein>
<organism evidence="1">
    <name type="scientific">marine sediment metagenome</name>
    <dbReference type="NCBI Taxonomy" id="412755"/>
    <lineage>
        <taxon>unclassified sequences</taxon>
        <taxon>metagenomes</taxon>
        <taxon>ecological metagenomes</taxon>
    </lineage>
</organism>
<feature type="non-terminal residue" evidence="1">
    <location>
        <position position="178"/>
    </location>
</feature>
<proteinExistence type="predicted"/>
<sequence>MKVDIWVLIEDNWKITVVDEATENYTHVWVRWGEPEHGVIDKIDDDSKVYVDEFRSRMDTFLEYELVWKRLLLEASWFSVEREGADLTEESWKQVCVLHPLVARRMISPITSQLFMGRTEELRIERDARQLFAKDSSGVRWPCSAVRKYCALQRAKEKLGLNLFEIQKLPQALWLRLK</sequence>
<reference evidence="1" key="1">
    <citation type="journal article" date="2014" name="Front. Microbiol.">
        <title>High frequency of phylogenetically diverse reductive dehalogenase-homologous genes in deep subseafloor sedimentary metagenomes.</title>
        <authorList>
            <person name="Kawai M."/>
            <person name="Futagami T."/>
            <person name="Toyoda A."/>
            <person name="Takaki Y."/>
            <person name="Nishi S."/>
            <person name="Hori S."/>
            <person name="Arai W."/>
            <person name="Tsubouchi T."/>
            <person name="Morono Y."/>
            <person name="Uchiyama I."/>
            <person name="Ito T."/>
            <person name="Fujiyama A."/>
            <person name="Inagaki F."/>
            <person name="Takami H."/>
        </authorList>
    </citation>
    <scope>NUCLEOTIDE SEQUENCE</scope>
    <source>
        <strain evidence="1">Expedition CK06-06</strain>
    </source>
</reference>
<accession>X1D1B8</accession>
<comment type="caution">
    <text evidence="1">The sequence shown here is derived from an EMBL/GenBank/DDBJ whole genome shotgun (WGS) entry which is preliminary data.</text>
</comment>
<name>X1D1B8_9ZZZZ</name>